<feature type="compositionally biased region" description="Basic and acidic residues" evidence="2">
    <location>
        <begin position="409"/>
        <end position="422"/>
    </location>
</feature>
<keyword evidence="4" id="KW-1185">Reference proteome</keyword>
<evidence type="ECO:0000256" key="2">
    <source>
        <dbReference type="SAM" id="MobiDB-lite"/>
    </source>
</evidence>
<feature type="coiled-coil region" evidence="1">
    <location>
        <begin position="269"/>
        <end position="380"/>
    </location>
</feature>
<feature type="region of interest" description="Disordered" evidence="2">
    <location>
        <begin position="120"/>
        <end position="166"/>
    </location>
</feature>
<dbReference type="AlphaFoldDB" id="A0A074RWV8"/>
<evidence type="ECO:0000313" key="3">
    <source>
        <dbReference type="EMBL" id="KEP49755.1"/>
    </source>
</evidence>
<evidence type="ECO:0000313" key="4">
    <source>
        <dbReference type="Proteomes" id="UP000027456"/>
    </source>
</evidence>
<feature type="compositionally biased region" description="Acidic residues" evidence="2">
    <location>
        <begin position="124"/>
        <end position="135"/>
    </location>
</feature>
<proteinExistence type="predicted"/>
<dbReference type="Proteomes" id="UP000027456">
    <property type="component" value="Unassembled WGS sequence"/>
</dbReference>
<gene>
    <name evidence="3" type="ORF">V565_093870</name>
</gene>
<feature type="compositionally biased region" description="Polar residues" evidence="2">
    <location>
        <begin position="140"/>
        <end position="150"/>
    </location>
</feature>
<dbReference type="HOGENOM" id="CLU_608529_0_0_1"/>
<dbReference type="OrthoDB" id="3248006at2759"/>
<keyword evidence="1" id="KW-0175">Coiled coil</keyword>
<sequence length="429" mass="48419">MDRTHSDLIYYKLRTVQISPKDPSGSIPKRKRLNSLLPNFGTISYSEMLCVRDSEIVPGKPNTAIVVFALQHSVESILESSRRDKSGSFWKKESIKAHTLDKKSPVADFFLTTIVPKLGSESESAADEESSDASDAEIQSAHSDQDNSVSPAKRRRTQSWGTSDGATAARIARLEEDLNTARIDRDRAISQQVVSQMAYEKVMVQNSIFAARLAQEETEKRQLSIGIQEIQSHGSALLNEVNTLRGQLTAAEETLRQEQPYPEESSERIKALKKELEEASDREQKLLLQKSHLEQHKNAFETELNDSKEKLHKSSAEVEQLKVDLAFTHEQLNAIERSLESMEKKYSLTRRMYESTKAKLDMYKSRHENEQTTVQKLKDTLTPEVYRSLGAAYENLGAFLAITGLPPMDHEGYAEPKKESDRSSIVQSM</sequence>
<comment type="caution">
    <text evidence="3">The sequence shown here is derived from an EMBL/GenBank/DDBJ whole genome shotgun (WGS) entry which is preliminary data.</text>
</comment>
<organism evidence="3 4">
    <name type="scientific">Rhizoctonia solani 123E</name>
    <dbReference type="NCBI Taxonomy" id="1423351"/>
    <lineage>
        <taxon>Eukaryota</taxon>
        <taxon>Fungi</taxon>
        <taxon>Dikarya</taxon>
        <taxon>Basidiomycota</taxon>
        <taxon>Agaricomycotina</taxon>
        <taxon>Agaricomycetes</taxon>
        <taxon>Cantharellales</taxon>
        <taxon>Ceratobasidiaceae</taxon>
        <taxon>Rhizoctonia</taxon>
    </lineage>
</organism>
<accession>A0A074RWV8</accession>
<protein>
    <submittedName>
        <fullName evidence="3">Uncharacterized protein</fullName>
    </submittedName>
</protein>
<evidence type="ECO:0000256" key="1">
    <source>
        <dbReference type="SAM" id="Coils"/>
    </source>
</evidence>
<name>A0A074RWV8_9AGAM</name>
<dbReference type="EMBL" id="AZST01000326">
    <property type="protein sequence ID" value="KEP49755.1"/>
    <property type="molecule type" value="Genomic_DNA"/>
</dbReference>
<reference evidence="3 4" key="1">
    <citation type="submission" date="2013-12" db="EMBL/GenBank/DDBJ databases">
        <authorList>
            <person name="Cubeta M."/>
            <person name="Pakala S."/>
            <person name="Fedorova N."/>
            <person name="Thomas E."/>
            <person name="Dean R."/>
            <person name="Jabaji S."/>
            <person name="Neate S."/>
            <person name="Toda T."/>
            <person name="Tavantzis S."/>
            <person name="Vilgalys R."/>
            <person name="Bharathan N."/>
            <person name="Pakala S."/>
            <person name="Losada L.S."/>
            <person name="Zafar N."/>
            <person name="Nierman W."/>
        </authorList>
    </citation>
    <scope>NUCLEOTIDE SEQUENCE [LARGE SCALE GENOMIC DNA]</scope>
    <source>
        <strain evidence="3 4">123E</strain>
    </source>
</reference>
<feature type="region of interest" description="Disordered" evidence="2">
    <location>
        <begin position="409"/>
        <end position="429"/>
    </location>
</feature>